<dbReference type="EMBL" id="CP011564">
    <property type="protein sequence ID" value="ALG83046.1"/>
    <property type="molecule type" value="Genomic_DNA"/>
</dbReference>
<dbReference type="PATRIC" id="fig|1604004.4.peg.2243"/>
<keyword evidence="2" id="KW-0804">Transcription</keyword>
<dbReference type="InterPro" id="IPR007050">
    <property type="entry name" value="HTH_bacterioopsin"/>
</dbReference>
<accession>A0A0F7PG77</accession>
<evidence type="ECO:0000256" key="1">
    <source>
        <dbReference type="ARBA" id="ARBA00023015"/>
    </source>
</evidence>
<feature type="domain" description="Bacterioopsin transcriptional activator GAF and HTH associated" evidence="5">
    <location>
        <begin position="155"/>
        <end position="301"/>
    </location>
</feature>
<dbReference type="Pfam" id="PF15915">
    <property type="entry name" value="BAT"/>
    <property type="match status" value="1"/>
</dbReference>
<dbReference type="EMBL" id="CP008874">
    <property type="protein sequence ID" value="AKH98604.1"/>
    <property type="molecule type" value="Genomic_DNA"/>
</dbReference>
<name>A0A0F7PG77_9EURY</name>
<dbReference type="PANTHER" id="PTHR34236">
    <property type="entry name" value="DIMETHYL SULFOXIDE REDUCTASE TRANSCRIPTIONAL ACTIVATOR"/>
    <property type="match status" value="1"/>
</dbReference>
<dbReference type="Proteomes" id="UP000060390">
    <property type="component" value="Chromosome"/>
</dbReference>
<sequence length="385" mass="42792">MTKINDIFRSMATNILNQTTRERIEDEVCRSLATVESYSSVWIGSFDADTKNAKIEIRESAKIGSEDSIRPSKKTTETVSSSLENKEVQVVNNGQKELALVPILSEEIPYGVLAIRSEGGIDNEELEMLEELGTLVGFRINAVEMRESLLSGRSIRLKFQVSDSRLFSIAISQRSESQVSIESMLPRSDGTFLQILRIDGVPERELREVADEHSPQLEQLEKLFVDEESGNRWAVITSTPCIAAPISEFGGKLKSATAENGVGEVITELPPEADVAELMERLESEYTGVQITAKRDESRQMPANGGAGQNETTGVGTSTARSQLFDRLTTRQREVLETAYLSGFFEMPRRKSSVEVAEMLGISQPTFSEHIRDIENELFSTILEE</sequence>
<reference evidence="7 8" key="3">
    <citation type="journal article" date="2016" name="Stand. Genomic Sci.">
        <title>Complete genome sequence of 'Halanaeroarchaeum sulfurireducens' M27-SA2, a sulfur-reducing and acetate-oxidizing haloarchaeon from the deep-sea hypersaline anoxic lake Medee.</title>
        <authorList>
            <person name="Messina E."/>
            <person name="Sorokin D.Y."/>
            <person name="Kublanov I.V."/>
            <person name="Toshchakov S."/>
            <person name="Lopatina A."/>
            <person name="Arcadi E."/>
            <person name="Smedile F."/>
            <person name="La Spada G."/>
            <person name="La Cono V."/>
            <person name="Yakimov M.M."/>
        </authorList>
    </citation>
    <scope>NUCLEOTIDE SEQUENCE [LARGE SCALE GENOMIC DNA]</scope>
    <source>
        <strain evidence="7 8">M27-SA2</strain>
    </source>
</reference>
<dbReference type="GeneID" id="26011509"/>
<evidence type="ECO:0000256" key="3">
    <source>
        <dbReference type="SAM" id="MobiDB-lite"/>
    </source>
</evidence>
<dbReference type="InterPro" id="IPR031803">
    <property type="entry name" value="BAT_GAF/HTH-assoc"/>
</dbReference>
<evidence type="ECO:0000313" key="9">
    <source>
        <dbReference type="Proteomes" id="UP000069906"/>
    </source>
</evidence>
<evidence type="ECO:0000259" key="5">
    <source>
        <dbReference type="Pfam" id="PF15915"/>
    </source>
</evidence>
<evidence type="ECO:0000313" key="8">
    <source>
        <dbReference type="Proteomes" id="UP000060390"/>
    </source>
</evidence>
<reference evidence="6 9" key="1">
    <citation type="journal article" date="2015" name="ISME J.">
        <title>Elemental sulfur and acetate can support life of a novel strictly anaerobic haloarchaeon.</title>
        <authorList>
            <person name="Sorokin D.Y."/>
            <person name="Kublanov I.V."/>
            <person name="Gavrilov S.N."/>
            <person name="Rojo D."/>
            <person name="Roman P."/>
            <person name="Golyshin P.N."/>
            <person name="Slepak V.Z."/>
            <person name="Smedile F."/>
            <person name="Ferrer M."/>
            <person name="Messina E."/>
            <person name="La Cono V."/>
            <person name="Yakimov M.M."/>
        </authorList>
    </citation>
    <scope>NUCLEOTIDE SEQUENCE [LARGE SCALE GENOMIC DNA]</scope>
    <source>
        <strain evidence="6 9">HSR2</strain>
    </source>
</reference>
<evidence type="ECO:0000313" key="6">
    <source>
        <dbReference type="EMBL" id="AKH98604.1"/>
    </source>
</evidence>
<organism evidence="6 9">
    <name type="scientific">Halanaeroarchaeum sulfurireducens</name>
    <dbReference type="NCBI Taxonomy" id="1604004"/>
    <lineage>
        <taxon>Archaea</taxon>
        <taxon>Methanobacteriati</taxon>
        <taxon>Methanobacteriota</taxon>
        <taxon>Stenosarchaea group</taxon>
        <taxon>Halobacteria</taxon>
        <taxon>Halobacteriales</taxon>
        <taxon>Halobacteriaceae</taxon>
        <taxon>Halanaeroarchaeum</taxon>
    </lineage>
</organism>
<keyword evidence="1" id="KW-0805">Transcription regulation</keyword>
<dbReference type="Pfam" id="PF04967">
    <property type="entry name" value="HTH_10"/>
    <property type="match status" value="1"/>
</dbReference>
<dbReference type="HOGENOM" id="CLU_716892_0_0_2"/>
<dbReference type="PANTHER" id="PTHR34236:SF1">
    <property type="entry name" value="DIMETHYL SULFOXIDE REDUCTASE TRANSCRIPTIONAL ACTIVATOR"/>
    <property type="match status" value="1"/>
</dbReference>
<dbReference type="Gene3D" id="1.10.10.10">
    <property type="entry name" value="Winged helix-like DNA-binding domain superfamily/Winged helix DNA-binding domain"/>
    <property type="match status" value="1"/>
</dbReference>
<proteinExistence type="predicted"/>
<reference evidence="8" key="2">
    <citation type="submission" date="2015-05" db="EMBL/GenBank/DDBJ databases">
        <title>Complete genome sequence of Halanaeroarchaeum sulfurireducens type strain M27-SA2, a sulfate-reducer haloarchaeon from marine anoxic lake Medee.</title>
        <authorList>
            <person name="Messina E."/>
            <person name="Kublanov I.V."/>
            <person name="Toshchakov S."/>
            <person name="Arcadi E."/>
            <person name="La Spada G."/>
            <person name="La Cono V."/>
            <person name="Yakimov M.M."/>
        </authorList>
    </citation>
    <scope>NUCLEOTIDE SEQUENCE [LARGE SCALE GENOMIC DNA]</scope>
    <source>
        <strain evidence="8">M27-SA2</strain>
    </source>
</reference>
<gene>
    <name evidence="7" type="ORF">HLASA_2177</name>
    <name evidence="6" type="ORF">HLASF_2143</name>
</gene>
<feature type="compositionally biased region" description="Polar residues" evidence="3">
    <location>
        <begin position="309"/>
        <end position="319"/>
    </location>
</feature>
<dbReference type="AlphaFoldDB" id="A0A0F7PG77"/>
<dbReference type="Proteomes" id="UP000069906">
    <property type="component" value="Chromosome"/>
</dbReference>
<protein>
    <submittedName>
        <fullName evidence="6">Response regulator receiver modulated GAF sensorprotein</fullName>
    </submittedName>
</protein>
<keyword evidence="9" id="KW-1185">Reference proteome</keyword>
<feature type="domain" description="HTH bat-type" evidence="4">
    <location>
        <begin position="328"/>
        <end position="379"/>
    </location>
</feature>
<feature type="region of interest" description="Disordered" evidence="3">
    <location>
        <begin position="296"/>
        <end position="319"/>
    </location>
</feature>
<dbReference type="KEGG" id="hsu:HLASF_2143"/>
<dbReference type="OrthoDB" id="165911at2157"/>
<evidence type="ECO:0000256" key="2">
    <source>
        <dbReference type="ARBA" id="ARBA00023163"/>
    </source>
</evidence>
<dbReference type="RefSeq" id="WP_050049254.1">
    <property type="nucleotide sequence ID" value="NZ_CP008874.1"/>
</dbReference>
<evidence type="ECO:0000313" key="7">
    <source>
        <dbReference type="EMBL" id="ALG83046.1"/>
    </source>
</evidence>
<dbReference type="InterPro" id="IPR036388">
    <property type="entry name" value="WH-like_DNA-bd_sf"/>
</dbReference>
<dbReference type="KEGG" id="hsf:HLASA_2177"/>
<dbReference type="STRING" id="1604004.HLASA_2177"/>
<evidence type="ECO:0000259" key="4">
    <source>
        <dbReference type="Pfam" id="PF04967"/>
    </source>
</evidence>
<dbReference type="SUPFAM" id="SSF55781">
    <property type="entry name" value="GAF domain-like"/>
    <property type="match status" value="1"/>
</dbReference>